<name>A0AAD1YV58_9LAMI</name>
<organism evidence="1 2">
    <name type="scientific">Fraxinus pennsylvanica</name>
    <dbReference type="NCBI Taxonomy" id="56036"/>
    <lineage>
        <taxon>Eukaryota</taxon>
        <taxon>Viridiplantae</taxon>
        <taxon>Streptophyta</taxon>
        <taxon>Embryophyta</taxon>
        <taxon>Tracheophyta</taxon>
        <taxon>Spermatophyta</taxon>
        <taxon>Magnoliopsida</taxon>
        <taxon>eudicotyledons</taxon>
        <taxon>Gunneridae</taxon>
        <taxon>Pentapetalae</taxon>
        <taxon>asterids</taxon>
        <taxon>lamiids</taxon>
        <taxon>Lamiales</taxon>
        <taxon>Oleaceae</taxon>
        <taxon>Oleeae</taxon>
        <taxon>Fraxinus</taxon>
    </lineage>
</organism>
<gene>
    <name evidence="1" type="ORF">FPE_LOCUS5313</name>
</gene>
<protein>
    <submittedName>
        <fullName evidence="1">Uncharacterized protein</fullName>
    </submittedName>
</protein>
<dbReference type="Proteomes" id="UP000834106">
    <property type="component" value="Chromosome 3"/>
</dbReference>
<keyword evidence="2" id="KW-1185">Reference proteome</keyword>
<evidence type="ECO:0000313" key="2">
    <source>
        <dbReference type="Proteomes" id="UP000834106"/>
    </source>
</evidence>
<sequence length="146" mass="16702">MIVGHVLLRGEVSGGSEGEDEVGNTGDKGVGYHSVLHEHNREHFHRPHNKPVAGYHKQPLDKLTKRIKVTYEELILLKQGLMSVNQNTDKFYELIVRSQVVESDHQAIARYRSGLRSDIQRELMKQRLMSIEEMYQVSLRIKAQGG</sequence>
<accession>A0AAD1YV58</accession>
<reference evidence="1" key="1">
    <citation type="submission" date="2023-05" db="EMBL/GenBank/DDBJ databases">
        <authorList>
            <person name="Huff M."/>
        </authorList>
    </citation>
    <scope>NUCLEOTIDE SEQUENCE</scope>
</reference>
<dbReference type="EMBL" id="OU503038">
    <property type="protein sequence ID" value="CAI9757883.1"/>
    <property type="molecule type" value="Genomic_DNA"/>
</dbReference>
<evidence type="ECO:0000313" key="1">
    <source>
        <dbReference type="EMBL" id="CAI9757883.1"/>
    </source>
</evidence>
<proteinExistence type="predicted"/>
<dbReference type="AlphaFoldDB" id="A0AAD1YV58"/>